<dbReference type="Proteomes" id="UP000266723">
    <property type="component" value="Unassembled WGS sequence"/>
</dbReference>
<evidence type="ECO:0000256" key="3">
    <source>
        <dbReference type="ARBA" id="ARBA00023274"/>
    </source>
</evidence>
<comment type="similarity">
    <text evidence="1 4">Belongs to the universal ribosomal protein uL13 family.</text>
</comment>
<evidence type="ECO:0008006" key="7">
    <source>
        <dbReference type="Google" id="ProtNLM"/>
    </source>
</evidence>
<dbReference type="PROSITE" id="PS00783">
    <property type="entry name" value="RIBOSOMAL_L13"/>
    <property type="match status" value="1"/>
</dbReference>
<dbReference type="InterPro" id="IPR023563">
    <property type="entry name" value="Ribosomal_uL13_CS"/>
</dbReference>
<dbReference type="InterPro" id="IPR036899">
    <property type="entry name" value="Ribosomal_uL13_sf"/>
</dbReference>
<dbReference type="CDD" id="cd00392">
    <property type="entry name" value="Ribosomal_L13"/>
    <property type="match status" value="1"/>
</dbReference>
<evidence type="ECO:0000313" key="5">
    <source>
        <dbReference type="EMBL" id="KAF3552656.1"/>
    </source>
</evidence>
<dbReference type="InterPro" id="IPR005822">
    <property type="entry name" value="Ribosomal_uL13"/>
</dbReference>
<dbReference type="PANTHER" id="PTHR11545">
    <property type="entry name" value="RIBOSOMAL PROTEIN L13"/>
    <property type="match status" value="1"/>
</dbReference>
<dbReference type="HAMAP" id="MF_01366">
    <property type="entry name" value="Ribosomal_uL13"/>
    <property type="match status" value="1"/>
</dbReference>
<dbReference type="EMBL" id="QGKV02000832">
    <property type="protein sequence ID" value="KAF3552656.1"/>
    <property type="molecule type" value="Genomic_DNA"/>
</dbReference>
<comment type="caution">
    <text evidence="5">The sequence shown here is derived from an EMBL/GenBank/DDBJ whole genome shotgun (WGS) entry which is preliminary data.</text>
</comment>
<keyword evidence="2 4" id="KW-0689">Ribosomal protein</keyword>
<sequence>MVSGSGLCSKRVAVDARHHMLGRLASIIAKELLNGQRVVVVRCEEICLSGGLVRQKMKYMRFMRKRMNTKPSHGPIHFRAPSKIFWRTVRGMIPHKTKRGAAALARLKVFEGVPPPYDKVKRMVIPDALKVLRLQAGHKYCLLGRLSSEVGWNHYDTIKEYDCTVLLVMRPYHLTESDSEEKNWDLPSGMLFLQELEVKRKERSQAVYERKKQLSKLRTKAEKVAEEKLGSQLDVLAPIKY</sequence>
<protein>
    <recommendedName>
        <fullName evidence="7">60S ribosomal protein L13a</fullName>
    </recommendedName>
</protein>
<accession>A0ABQ7CLN0</accession>
<dbReference type="Gene3D" id="6.10.250.3250">
    <property type="match status" value="1"/>
</dbReference>
<organism evidence="5 6">
    <name type="scientific">Brassica cretica</name>
    <name type="common">Mustard</name>
    <dbReference type="NCBI Taxonomy" id="69181"/>
    <lineage>
        <taxon>Eukaryota</taxon>
        <taxon>Viridiplantae</taxon>
        <taxon>Streptophyta</taxon>
        <taxon>Embryophyta</taxon>
        <taxon>Tracheophyta</taxon>
        <taxon>Spermatophyta</taxon>
        <taxon>Magnoliopsida</taxon>
        <taxon>eudicotyledons</taxon>
        <taxon>Gunneridae</taxon>
        <taxon>Pentapetalae</taxon>
        <taxon>rosids</taxon>
        <taxon>malvids</taxon>
        <taxon>Brassicales</taxon>
        <taxon>Brassicaceae</taxon>
        <taxon>Brassiceae</taxon>
        <taxon>Brassica</taxon>
    </lineage>
</organism>
<dbReference type="Gene3D" id="3.90.1180.10">
    <property type="entry name" value="Ribosomal protein L13"/>
    <property type="match status" value="1"/>
</dbReference>
<evidence type="ECO:0000256" key="2">
    <source>
        <dbReference type="ARBA" id="ARBA00022980"/>
    </source>
</evidence>
<dbReference type="PANTHER" id="PTHR11545:SF28">
    <property type="entry name" value="GENOME ASSEMBLY, CHROMOSOME: A03"/>
    <property type="match status" value="1"/>
</dbReference>
<evidence type="ECO:0000256" key="4">
    <source>
        <dbReference type="RuleBase" id="RU003877"/>
    </source>
</evidence>
<dbReference type="InterPro" id="IPR005755">
    <property type="entry name" value="Ribosomal_uL13_euk/arc"/>
</dbReference>
<keyword evidence="6" id="KW-1185">Reference proteome</keyword>
<dbReference type="SUPFAM" id="SSF52161">
    <property type="entry name" value="Ribosomal protein L13"/>
    <property type="match status" value="1"/>
</dbReference>
<evidence type="ECO:0000313" key="6">
    <source>
        <dbReference type="Proteomes" id="UP000266723"/>
    </source>
</evidence>
<reference evidence="5 6" key="1">
    <citation type="journal article" date="2020" name="BMC Genomics">
        <title>Intraspecific diversification of the crop wild relative Brassica cretica Lam. using demographic model selection.</title>
        <authorList>
            <person name="Kioukis A."/>
            <person name="Michalopoulou V.A."/>
            <person name="Briers L."/>
            <person name="Pirintsos S."/>
            <person name="Studholme D.J."/>
            <person name="Pavlidis P."/>
            <person name="Sarris P.F."/>
        </authorList>
    </citation>
    <scope>NUCLEOTIDE SEQUENCE [LARGE SCALE GENOMIC DNA]</scope>
    <source>
        <strain evidence="6">cv. PFS-1207/04</strain>
    </source>
</reference>
<proteinExistence type="inferred from homology"/>
<dbReference type="Pfam" id="PF00572">
    <property type="entry name" value="Ribosomal_L13"/>
    <property type="match status" value="1"/>
</dbReference>
<keyword evidence="3 4" id="KW-0687">Ribonucleoprotein</keyword>
<evidence type="ECO:0000256" key="1">
    <source>
        <dbReference type="ARBA" id="ARBA00006227"/>
    </source>
</evidence>
<dbReference type="NCBIfam" id="TIGR01077">
    <property type="entry name" value="L13_A_E"/>
    <property type="match status" value="1"/>
</dbReference>
<gene>
    <name evidence="5" type="ORF">DY000_02005009</name>
</gene>
<name>A0ABQ7CLN0_BRACR</name>